<keyword evidence="2" id="KW-1185">Reference proteome</keyword>
<evidence type="ECO:0000313" key="2">
    <source>
        <dbReference type="Proteomes" id="UP001153269"/>
    </source>
</evidence>
<accession>A0A9N7VS89</accession>
<gene>
    <name evidence="1" type="ORF">PLEPLA_LOCUS43635</name>
</gene>
<proteinExistence type="predicted"/>
<reference evidence="1" key="1">
    <citation type="submission" date="2020-03" db="EMBL/GenBank/DDBJ databases">
        <authorList>
            <person name="Weist P."/>
        </authorList>
    </citation>
    <scope>NUCLEOTIDE SEQUENCE</scope>
</reference>
<dbReference type="AlphaFoldDB" id="A0A9N7VS89"/>
<dbReference type="Proteomes" id="UP001153269">
    <property type="component" value="Unassembled WGS sequence"/>
</dbReference>
<organism evidence="1 2">
    <name type="scientific">Pleuronectes platessa</name>
    <name type="common">European plaice</name>
    <dbReference type="NCBI Taxonomy" id="8262"/>
    <lineage>
        <taxon>Eukaryota</taxon>
        <taxon>Metazoa</taxon>
        <taxon>Chordata</taxon>
        <taxon>Craniata</taxon>
        <taxon>Vertebrata</taxon>
        <taxon>Euteleostomi</taxon>
        <taxon>Actinopterygii</taxon>
        <taxon>Neopterygii</taxon>
        <taxon>Teleostei</taxon>
        <taxon>Neoteleostei</taxon>
        <taxon>Acanthomorphata</taxon>
        <taxon>Carangaria</taxon>
        <taxon>Pleuronectiformes</taxon>
        <taxon>Pleuronectoidei</taxon>
        <taxon>Pleuronectidae</taxon>
        <taxon>Pleuronectes</taxon>
    </lineage>
</organism>
<dbReference type="EMBL" id="CADEAL010004274">
    <property type="protein sequence ID" value="CAB1455854.1"/>
    <property type="molecule type" value="Genomic_DNA"/>
</dbReference>
<name>A0A9N7VS89_PLEPL</name>
<evidence type="ECO:0000313" key="1">
    <source>
        <dbReference type="EMBL" id="CAB1455854.1"/>
    </source>
</evidence>
<protein>
    <submittedName>
        <fullName evidence="1">Uncharacterized protein</fullName>
    </submittedName>
</protein>
<comment type="caution">
    <text evidence="1">The sequence shown here is derived from an EMBL/GenBank/DDBJ whole genome shotgun (WGS) entry which is preliminary data.</text>
</comment>
<sequence>MWCLQCNSGKTLSLLELELKGCYTPTAWMHGWLKVKRKEREKEMEKEKTWLQVSVTKGRKPVLQRQFGV</sequence>